<feature type="domain" description="TonB-dependent receptor plug" evidence="10">
    <location>
        <begin position="155"/>
        <end position="235"/>
    </location>
</feature>
<evidence type="ECO:0000256" key="4">
    <source>
        <dbReference type="ARBA" id="ARBA00022692"/>
    </source>
</evidence>
<dbReference type="InterPro" id="IPR036942">
    <property type="entry name" value="Beta-barrel_TonB_sf"/>
</dbReference>
<dbReference type="InterPro" id="IPR008969">
    <property type="entry name" value="CarboxyPept-like_regulatory"/>
</dbReference>
<evidence type="ECO:0000256" key="5">
    <source>
        <dbReference type="ARBA" id="ARBA00022729"/>
    </source>
</evidence>
<evidence type="ECO:0000256" key="9">
    <source>
        <dbReference type="SAM" id="SignalP"/>
    </source>
</evidence>
<keyword evidence="2 8" id="KW-0813">Transport</keyword>
<evidence type="ECO:0000256" key="6">
    <source>
        <dbReference type="ARBA" id="ARBA00023136"/>
    </source>
</evidence>
<keyword evidence="7 8" id="KW-0998">Cell outer membrane</keyword>
<keyword evidence="4 8" id="KW-0812">Transmembrane</keyword>
<dbReference type="Proteomes" id="UP000603715">
    <property type="component" value="Unassembled WGS sequence"/>
</dbReference>
<evidence type="ECO:0000256" key="1">
    <source>
        <dbReference type="ARBA" id="ARBA00004571"/>
    </source>
</evidence>
<keyword evidence="13" id="KW-0675">Receptor</keyword>
<reference evidence="13" key="1">
    <citation type="submission" date="2021-11" db="EMBL/GenBank/DDBJ databases">
        <title>Description of novel Chryseobacterium species.</title>
        <authorList>
            <person name="Saticioglu I.B."/>
            <person name="Ay H."/>
            <person name="Altun S."/>
            <person name="Duman M."/>
        </authorList>
    </citation>
    <scope>NUCLEOTIDE SEQUENCE</scope>
    <source>
        <strain evidence="13">C-39</strain>
    </source>
</reference>
<evidence type="ECO:0000256" key="7">
    <source>
        <dbReference type="ARBA" id="ARBA00023237"/>
    </source>
</evidence>
<evidence type="ECO:0000313" key="14">
    <source>
        <dbReference type="Proteomes" id="UP000603715"/>
    </source>
</evidence>
<accession>A0A9Q3V0P0</accession>
<dbReference type="Gene3D" id="2.40.170.20">
    <property type="entry name" value="TonB-dependent receptor, beta-barrel domain"/>
    <property type="match status" value="1"/>
</dbReference>
<dbReference type="GO" id="GO:0044718">
    <property type="term" value="P:siderophore transmembrane transport"/>
    <property type="evidence" value="ECO:0007669"/>
    <property type="project" value="TreeGrafter"/>
</dbReference>
<evidence type="ECO:0000256" key="2">
    <source>
        <dbReference type="ARBA" id="ARBA00022448"/>
    </source>
</evidence>
<comment type="subcellular location">
    <subcellularLocation>
        <location evidence="1 8">Cell outer membrane</location>
        <topology evidence="1 8">Multi-pass membrane protein</topology>
    </subcellularLocation>
</comment>
<dbReference type="EMBL" id="JAJJML010000001">
    <property type="protein sequence ID" value="MCC9036824.1"/>
    <property type="molecule type" value="Genomic_DNA"/>
</dbReference>
<dbReference type="RefSeq" id="WP_191180876.1">
    <property type="nucleotide sequence ID" value="NZ_JACXXP010000032.1"/>
</dbReference>
<gene>
    <name evidence="12" type="ORF">IEW27_17930</name>
    <name evidence="13" type="ORF">LNP80_21690</name>
</gene>
<dbReference type="EMBL" id="JACXXP010000032">
    <property type="protein sequence ID" value="MBD3906465.1"/>
    <property type="molecule type" value="Genomic_DNA"/>
</dbReference>
<evidence type="ECO:0000313" key="13">
    <source>
        <dbReference type="EMBL" id="MCC9036824.1"/>
    </source>
</evidence>
<reference evidence="14" key="2">
    <citation type="submission" date="2023-07" db="EMBL/GenBank/DDBJ databases">
        <title>Description of novel Chryseobacterium sp. strain C-2.</title>
        <authorList>
            <person name="Saticioglu I.B."/>
        </authorList>
    </citation>
    <scope>NUCLEOTIDE SEQUENCE [LARGE SCALE GENOMIC DNA]</scope>
    <source>
        <strain evidence="14">C-2</strain>
    </source>
</reference>
<dbReference type="InterPro" id="IPR037066">
    <property type="entry name" value="Plug_dom_sf"/>
</dbReference>
<reference evidence="12" key="3">
    <citation type="submission" date="2024-05" db="EMBL/GenBank/DDBJ databases">
        <title>Description of novel Chryseobacterium sp. strain C-2.</title>
        <authorList>
            <person name="Saticioglu I.B."/>
        </authorList>
    </citation>
    <scope>NUCLEOTIDE SEQUENCE</scope>
    <source>
        <strain evidence="12">C-2</strain>
    </source>
</reference>
<dbReference type="InterPro" id="IPR041700">
    <property type="entry name" value="OMP_b-brl_3"/>
</dbReference>
<evidence type="ECO:0000256" key="3">
    <source>
        <dbReference type="ARBA" id="ARBA00022452"/>
    </source>
</evidence>
<sequence>MKNLKKFWKNGVLFLVLFLSGNAEAQVLTQKESTVNIKGTVVGNTDNTSLPGSTVTVKGIEGNVIGTVITANDGSFSVKVKPFSTINISIVYLGFKDYHADKLKIENGDLDLGRISIEEKSTSIQGVIITASRKKPLIENGKDRIIYNAASDISNKSGNAADVLRKAPMLTVGAGGDLKLRGNSNIKVLINGVPSRIMAKNLKEALKMIPASSIVSVEVMTNPSAKYEAEGAAGVVNIITRKKLKGTSGVLDLTGGNLEHTGNIALNASSGKFDFTAMGNYSEEREKTASLLERIDLDNGKQTGSLQQRSDLLQTSKGGSANLSARYKIDSLQTLEASFSYWKGSWPQSGGLLNRYNGISGSQEYRQNILQTGKFNYTEWMLNYQKKFKREGQELQLVGQASTSSDLSDYTTEQYKTDGTFVFREQGPNRGKEKEWSFQADYTHPLSESGKTVLETGMKYLQNHSRSAYEVINSYQPVDPSRSGNMAYRQSIFSAYATLNFDLGNDWTLRPGLRFEGTDINATFQNTAPLSRKFSNWVPNVLLSKKVGERNEFKLDYNERIRRPWIMDLNPYSNAVDPLNVVQGNPYLKPELTKKLELSHTYTASKGSLLTSSLYYSSNKNAVEQITKVNDKGIAFTTPDNIGESTRMGLNVNTVFNPFKKWTVNAGAEVFHLKFRSSSLGISNNGTFFSTSLSNTLSLPNKFSFSASADYGNGFITLQGKNSANYSYRFAVKKEFLDNKASLTLTVINPFQNNFRENVYAYAPTFQSTQINRYFNRAATLTFSWQFGGLRTTQEKESSFSDNGEDKHFRKRKR</sequence>
<dbReference type="AlphaFoldDB" id="A0A9Q3V0P0"/>
<feature type="signal peptide" evidence="9">
    <location>
        <begin position="1"/>
        <end position="25"/>
    </location>
</feature>
<protein>
    <submittedName>
        <fullName evidence="13">TonB-dependent receptor</fullName>
    </submittedName>
</protein>
<evidence type="ECO:0000256" key="8">
    <source>
        <dbReference type="PROSITE-ProRule" id="PRU01360"/>
    </source>
</evidence>
<proteinExistence type="inferred from homology"/>
<dbReference type="InterPro" id="IPR039426">
    <property type="entry name" value="TonB-dep_rcpt-like"/>
</dbReference>
<dbReference type="Proteomes" id="UP001107960">
    <property type="component" value="Unassembled WGS sequence"/>
</dbReference>
<dbReference type="PANTHER" id="PTHR30069:SF29">
    <property type="entry name" value="HEMOGLOBIN AND HEMOGLOBIN-HAPTOGLOBIN-BINDING PROTEIN 1-RELATED"/>
    <property type="match status" value="1"/>
</dbReference>
<dbReference type="Pfam" id="PF07715">
    <property type="entry name" value="Plug"/>
    <property type="match status" value="1"/>
</dbReference>
<dbReference type="SUPFAM" id="SSF49464">
    <property type="entry name" value="Carboxypeptidase regulatory domain-like"/>
    <property type="match status" value="1"/>
</dbReference>
<dbReference type="Gene3D" id="2.170.130.10">
    <property type="entry name" value="TonB-dependent receptor, plug domain"/>
    <property type="match status" value="1"/>
</dbReference>
<comment type="similarity">
    <text evidence="8">Belongs to the TonB-dependent receptor family.</text>
</comment>
<evidence type="ECO:0000313" key="12">
    <source>
        <dbReference type="EMBL" id="MBD3906465.1"/>
    </source>
</evidence>
<dbReference type="InterPro" id="IPR012910">
    <property type="entry name" value="Plug_dom"/>
</dbReference>
<dbReference type="Gene3D" id="2.60.40.1120">
    <property type="entry name" value="Carboxypeptidase-like, regulatory domain"/>
    <property type="match status" value="1"/>
</dbReference>
<comment type="caution">
    <text evidence="13">The sequence shown here is derived from an EMBL/GenBank/DDBJ whole genome shotgun (WGS) entry which is preliminary data.</text>
</comment>
<dbReference type="SUPFAM" id="SSF56935">
    <property type="entry name" value="Porins"/>
    <property type="match status" value="1"/>
</dbReference>
<dbReference type="PANTHER" id="PTHR30069">
    <property type="entry name" value="TONB-DEPENDENT OUTER MEMBRANE RECEPTOR"/>
    <property type="match status" value="1"/>
</dbReference>
<evidence type="ECO:0000313" key="15">
    <source>
        <dbReference type="Proteomes" id="UP001107960"/>
    </source>
</evidence>
<organism evidence="13 15">
    <name type="scientific">Chryseobacterium muglaense</name>
    <dbReference type="NCBI Taxonomy" id="2893752"/>
    <lineage>
        <taxon>Bacteria</taxon>
        <taxon>Pseudomonadati</taxon>
        <taxon>Bacteroidota</taxon>
        <taxon>Flavobacteriia</taxon>
        <taxon>Flavobacteriales</taxon>
        <taxon>Weeksellaceae</taxon>
        <taxon>Chryseobacterium group</taxon>
        <taxon>Chryseobacterium</taxon>
    </lineage>
</organism>
<name>A0A9Q3V0P0_9FLAO</name>
<dbReference type="GO" id="GO:0009279">
    <property type="term" value="C:cell outer membrane"/>
    <property type="evidence" value="ECO:0007669"/>
    <property type="project" value="UniProtKB-SubCell"/>
</dbReference>
<keyword evidence="14" id="KW-1185">Reference proteome</keyword>
<keyword evidence="5 9" id="KW-0732">Signal</keyword>
<dbReference type="PROSITE" id="PS52016">
    <property type="entry name" value="TONB_DEPENDENT_REC_3"/>
    <property type="match status" value="1"/>
</dbReference>
<dbReference type="Pfam" id="PF14905">
    <property type="entry name" value="OMP_b-brl_3"/>
    <property type="match status" value="1"/>
</dbReference>
<dbReference type="GO" id="GO:0015344">
    <property type="term" value="F:siderophore uptake transmembrane transporter activity"/>
    <property type="evidence" value="ECO:0007669"/>
    <property type="project" value="TreeGrafter"/>
</dbReference>
<evidence type="ECO:0000259" key="11">
    <source>
        <dbReference type="Pfam" id="PF14905"/>
    </source>
</evidence>
<keyword evidence="6 8" id="KW-0472">Membrane</keyword>
<evidence type="ECO:0000259" key="10">
    <source>
        <dbReference type="Pfam" id="PF07715"/>
    </source>
</evidence>
<keyword evidence="3 8" id="KW-1134">Transmembrane beta strand</keyword>
<feature type="domain" description="Outer membrane protein beta-barrel" evidence="11">
    <location>
        <begin position="386"/>
        <end position="785"/>
    </location>
</feature>
<feature type="chain" id="PRO_5040307062" evidence="9">
    <location>
        <begin position="26"/>
        <end position="814"/>
    </location>
</feature>